<proteinExistence type="predicted"/>
<dbReference type="EMBL" id="MN740975">
    <property type="protein sequence ID" value="QHU20854.1"/>
    <property type="molecule type" value="Genomic_DNA"/>
</dbReference>
<protein>
    <submittedName>
        <fullName evidence="1">Uncharacterized protein</fullName>
    </submittedName>
</protein>
<accession>A0A6C0KWI0</accession>
<organism evidence="1">
    <name type="scientific">viral metagenome</name>
    <dbReference type="NCBI Taxonomy" id="1070528"/>
    <lineage>
        <taxon>unclassified sequences</taxon>
        <taxon>metagenomes</taxon>
        <taxon>organismal metagenomes</taxon>
    </lineage>
</organism>
<dbReference type="AlphaFoldDB" id="A0A6C0KWI0"/>
<sequence>MTNIFRVDIKIWILLQNIASLPSDFVRDSDEYQLFKDATESGAEFAISEKDILDDNIEILYGYQDFTFDTFSKMIYAIKEILEVYELTECKKYKLLIKAMPRMELIALENKLDSMTV</sequence>
<evidence type="ECO:0000313" key="1">
    <source>
        <dbReference type="EMBL" id="QHU20854.1"/>
    </source>
</evidence>
<reference evidence="1" key="1">
    <citation type="journal article" date="2020" name="Nature">
        <title>Giant virus diversity and host interactions through global metagenomics.</title>
        <authorList>
            <person name="Schulz F."/>
            <person name="Roux S."/>
            <person name="Paez-Espino D."/>
            <person name="Jungbluth S."/>
            <person name="Walsh D.A."/>
            <person name="Denef V.J."/>
            <person name="McMahon K.D."/>
            <person name="Konstantinidis K.T."/>
            <person name="Eloe-Fadrosh E.A."/>
            <person name="Kyrpides N.C."/>
            <person name="Woyke T."/>
        </authorList>
    </citation>
    <scope>NUCLEOTIDE SEQUENCE</scope>
    <source>
        <strain evidence="1">GVMAG-S-3300013094-100</strain>
    </source>
</reference>
<name>A0A6C0KWI0_9ZZZZ</name>